<comment type="caution">
    <text evidence="1">The sequence shown here is derived from an EMBL/GenBank/DDBJ whole genome shotgun (WGS) entry which is preliminary data.</text>
</comment>
<dbReference type="AlphaFoldDB" id="A0A8H7ZJD6"/>
<reference evidence="1 2" key="1">
    <citation type="submission" date="2020-12" db="EMBL/GenBank/DDBJ databases">
        <title>Effect of drift, selection, and recombination on the evolution of hybrid genomes in Candida yeast pathogens.</title>
        <authorList>
            <person name="Mixao V."/>
            <person name="Ksiezopolska E."/>
            <person name="Saus E."/>
            <person name="Boekhout T."/>
            <person name="Gacser A."/>
            <person name="Gabaldon T."/>
        </authorList>
    </citation>
    <scope>NUCLEOTIDE SEQUENCE [LARGE SCALE GENOMIC DNA]</scope>
    <source>
        <strain evidence="1 2">BP57</strain>
    </source>
</reference>
<dbReference type="EMBL" id="JAEOAQ010000001">
    <property type="protein sequence ID" value="KAG5421319.1"/>
    <property type="molecule type" value="Genomic_DNA"/>
</dbReference>
<gene>
    <name evidence="1" type="ORF">I9W82_000409</name>
</gene>
<protein>
    <submittedName>
        <fullName evidence="1">Uncharacterized protein</fullName>
    </submittedName>
</protein>
<keyword evidence="2" id="KW-1185">Reference proteome</keyword>
<sequence>MSLITIETLASSRKEHPWVLTIWLLPLEFGFITAELSWKVPCIEVMVGFQKLEVFCARSKILFTPFARILELHKAHGLFVRCYLTNSITDLQLLWVETLNLDASRESHFIKWKIFWSTMHRPRSTDSRKLREIYVVKGYVKKERQLLVEEISDTSALMVRVIDCGSGYTTSDEFMAWVVTGLSE</sequence>
<dbReference type="GeneID" id="93649038"/>
<dbReference type="RefSeq" id="XP_067550435.1">
    <property type="nucleotide sequence ID" value="XM_067693125.1"/>
</dbReference>
<evidence type="ECO:0000313" key="2">
    <source>
        <dbReference type="Proteomes" id="UP000669133"/>
    </source>
</evidence>
<evidence type="ECO:0000313" key="1">
    <source>
        <dbReference type="EMBL" id="KAG5421319.1"/>
    </source>
</evidence>
<accession>A0A8H7ZJD6</accession>
<proteinExistence type="predicted"/>
<organism evidence="1 2">
    <name type="scientific">Candida metapsilosis</name>
    <dbReference type="NCBI Taxonomy" id="273372"/>
    <lineage>
        <taxon>Eukaryota</taxon>
        <taxon>Fungi</taxon>
        <taxon>Dikarya</taxon>
        <taxon>Ascomycota</taxon>
        <taxon>Saccharomycotina</taxon>
        <taxon>Pichiomycetes</taxon>
        <taxon>Debaryomycetaceae</taxon>
        <taxon>Candida/Lodderomyces clade</taxon>
        <taxon>Candida</taxon>
    </lineage>
</organism>
<dbReference type="Proteomes" id="UP000669133">
    <property type="component" value="Unassembled WGS sequence"/>
</dbReference>
<name>A0A8H7ZJD6_9ASCO</name>